<dbReference type="CTD" id="9818258"/>
<reference evidence="1 2" key="1">
    <citation type="submission" date="2019-12" db="EMBL/GenBank/DDBJ databases">
        <title>Chromosome-level assembly of the Caenorhabditis remanei genome.</title>
        <authorList>
            <person name="Teterina A.A."/>
            <person name="Willis J.H."/>
            <person name="Phillips P.C."/>
        </authorList>
    </citation>
    <scope>NUCLEOTIDE SEQUENCE [LARGE SCALE GENOMIC DNA]</scope>
    <source>
        <strain evidence="1 2">PX506</strain>
        <tissue evidence="1">Whole organism</tissue>
    </source>
</reference>
<protein>
    <submittedName>
        <fullName evidence="1">Uncharacterized protein</fullName>
    </submittedName>
</protein>
<evidence type="ECO:0000313" key="2">
    <source>
        <dbReference type="Proteomes" id="UP000483820"/>
    </source>
</evidence>
<dbReference type="GeneID" id="9818258"/>
<proteinExistence type="predicted"/>
<sequence>MSAFGYRLMDPVSKYIIEAKRREGMQADNKTELRHQLHEMVKEAFQDAIEEENGIDYYARGWAESNYSVSMSATFLGNRISGNEVSQFCGRLATNQFFHVPDAYRDGVWFNPSKPIPIPVLNVTFHIPTRWFRNIAERSPLIYICYEGDSFLKLLPFETKPTDWTEDGRYHKTVLFNSYNERCRIREVMIKLDDYWNNRYLLPRKLSGLVTVYSDSILPRVVFDKECDMDKGTDQPCCLWKFFFNDSDGTTKVFHRCFGSIPIEALKNAQVPDALSDVLVSGGFTRRFLNAPTRVCRGIEFRPFVMKQPDGKIKIDSGSQKPISVLKIDISGNPQKLMTSSILNLHFSETRKSGRH</sequence>
<dbReference type="RefSeq" id="XP_053586833.1">
    <property type="nucleotide sequence ID" value="XM_053727256.1"/>
</dbReference>
<dbReference type="AlphaFoldDB" id="A0A6A5H102"/>
<accession>A0A6A5H102</accession>
<dbReference type="KEGG" id="crq:GCK72_009190"/>
<dbReference type="EMBL" id="WUAV01000003">
    <property type="protein sequence ID" value="KAF1760937.1"/>
    <property type="molecule type" value="Genomic_DNA"/>
</dbReference>
<organism evidence="1 2">
    <name type="scientific">Caenorhabditis remanei</name>
    <name type="common">Caenorhabditis vulgaris</name>
    <dbReference type="NCBI Taxonomy" id="31234"/>
    <lineage>
        <taxon>Eukaryota</taxon>
        <taxon>Metazoa</taxon>
        <taxon>Ecdysozoa</taxon>
        <taxon>Nematoda</taxon>
        <taxon>Chromadorea</taxon>
        <taxon>Rhabditida</taxon>
        <taxon>Rhabditina</taxon>
        <taxon>Rhabditomorpha</taxon>
        <taxon>Rhabditoidea</taxon>
        <taxon>Rhabditidae</taxon>
        <taxon>Peloderinae</taxon>
        <taxon>Caenorhabditis</taxon>
    </lineage>
</organism>
<name>A0A6A5H102_CAERE</name>
<evidence type="ECO:0000313" key="1">
    <source>
        <dbReference type="EMBL" id="KAF1760937.1"/>
    </source>
</evidence>
<comment type="caution">
    <text evidence="1">The sequence shown here is derived from an EMBL/GenBank/DDBJ whole genome shotgun (WGS) entry which is preliminary data.</text>
</comment>
<dbReference type="Proteomes" id="UP000483820">
    <property type="component" value="Chromosome III"/>
</dbReference>
<gene>
    <name evidence="1" type="ORF">GCK72_009190</name>
</gene>